<dbReference type="InterPro" id="IPR002565">
    <property type="entry name" value="Orbi_NS3"/>
</dbReference>
<dbReference type="GeneID" id="37618722"/>
<evidence type="ECO:0000256" key="2">
    <source>
        <dbReference type="SAM" id="Phobius"/>
    </source>
</evidence>
<feature type="transmembrane region" description="Helical" evidence="2">
    <location>
        <begin position="125"/>
        <end position="147"/>
    </location>
</feature>
<keyword evidence="4" id="KW-1185">Reference proteome</keyword>
<dbReference type="KEGG" id="vg:37618722"/>
<name>H9ZXS1_9REOV</name>
<reference evidence="3 4" key="1">
    <citation type="journal article" date="2012" name="PLoS ONE">
        <title>Full Genome Sequencing and Genetic Characterization of Eubenangee Viruses Identify Pata Virus as a Distinct Species within the Genus Orbivirus.</title>
        <authorList>
            <person name="Belaganahalli M.N."/>
            <person name="Maan S."/>
            <person name="Maan N.S."/>
            <person name="Nomikou K."/>
            <person name="Pritchard I."/>
            <person name="Lunt R."/>
            <person name="Kirkland P.D."/>
            <person name="Attoui H."/>
            <person name="Brownlie J."/>
            <person name="Mertens P.P."/>
        </authorList>
    </citation>
    <scope>NUCLEOTIDE SEQUENCE [LARGE SCALE GENOMIC DNA]</scope>
    <source>
        <strain evidence="3">AUS1963/01</strain>
    </source>
</reference>
<dbReference type="OrthoDB" id="19868at10239"/>
<sequence>MLSELAARFEAEKQHSYHVDEEKIEMESGEDRSLVKYVTPPSYVPIYPTAPAVQPAGELSLNILNNAMTNSTGATNALKEEKTAYGAYAEALRDNPAVQNIKMRVYSNTIPRLENELRGKKRKRMLVHTAMLASAGVAAVTSVSSLIKDINVVLPASGKNETTAVTIPSWFASFSTVFNLVNLLATGAMMGCARAERGLDSQIAMLRKEITKKKSYNDAVRMSVRDDSDVAELIKRCEGAAR</sequence>
<proteinExistence type="inferred from homology"/>
<dbReference type="Proteomes" id="UP000108888">
    <property type="component" value="Genome"/>
</dbReference>
<keyword evidence="2" id="KW-0812">Transmembrane</keyword>
<keyword evidence="2" id="KW-0472">Membrane</keyword>
<dbReference type="EMBL" id="JQ070385">
    <property type="protein sequence ID" value="AFH41518.1"/>
    <property type="molecule type" value="Genomic_RNA"/>
</dbReference>
<dbReference type="Pfam" id="PF01616">
    <property type="entry name" value="Orbi_NS3"/>
    <property type="match status" value="1"/>
</dbReference>
<evidence type="ECO:0000313" key="3">
    <source>
        <dbReference type="EMBL" id="AFH41518.1"/>
    </source>
</evidence>
<comment type="similarity">
    <text evidence="1">Belongs to the orbivirus NS3 family.</text>
</comment>
<keyword evidence="2" id="KW-1133">Transmembrane helix</keyword>
<evidence type="ECO:0000313" key="4">
    <source>
        <dbReference type="Proteomes" id="UP000108888"/>
    </source>
</evidence>
<evidence type="ECO:0000256" key="1">
    <source>
        <dbReference type="ARBA" id="ARBA00006302"/>
    </source>
</evidence>
<protein>
    <submittedName>
        <fullName evidence="3">NS3</fullName>
    </submittedName>
</protein>
<accession>H9ZXS1</accession>
<organism evidence="3 4">
    <name type="scientific">Eubenangee virus</name>
    <dbReference type="NCBI Taxonomy" id="40056"/>
    <lineage>
        <taxon>Viruses</taxon>
        <taxon>Riboviria</taxon>
        <taxon>Orthornavirae</taxon>
        <taxon>Duplornaviricota</taxon>
        <taxon>Resentoviricetes</taxon>
        <taxon>Reovirales</taxon>
        <taxon>Sedoreoviridae</taxon>
        <taxon>Orbivirus</taxon>
        <taxon>Orbivirus eubenangeense</taxon>
    </lineage>
</organism>
<feature type="transmembrane region" description="Helical" evidence="2">
    <location>
        <begin position="167"/>
        <end position="185"/>
    </location>
</feature>
<dbReference type="RefSeq" id="YP_009507706.1">
    <property type="nucleotide sequence ID" value="NC_038593.1"/>
</dbReference>